<sequence length="789" mass="89179">MVKVFDLSNKASDNKGKNNTDDTPTSTLSPIPTTGAPNPVPDDELNIADPIVIPEGSTKYQSFKEYTEALTDSMDLKQKPCTNFYEYVCDNYESDTFSKLMMKNQLVLLKAFDNAPTYEAEHKLRGIRERCVKSQKDQDSTKKDIDGTKFVPMYDALVTELGLPFPILDENAAPAKPSAEQLAKAMLYLAKRGANVFAPSGIFPILTDDMNQQKVTVGFSEPSLYSTKYNFDTKESVVKSALTDAFTAYAKKMAVLKGVRDQLKEDKLAEDIEKIWELEKWIASNVLYDQTDQKTFNEKFTFSTIDDASIAIGLFDIRYYLTNLLSDQDQAIKNKVLSNTYKIAIMNQDGLTRLAQHLATLDGRTIYNYIFLKFIRKNAFRITMTPTVQPTNLIVATDVKPVDIEIDFPVDFSPFGIVKTPKPLGKMTLFADDSDDKLRAQCNQVLFQYGAVFGDLFDRFFIDSVLPTEDERNAKYDVVKEVAGNIIDGFRAQINQLPWTDDAKANAYKKVENLQKNFGFNTEILNNNYLNVKYRWLSLPNDYSFFDLADHILQGFLKEQLKNLGETAVDRADFGQPAYLTNAWYKPTANSITIPEGILSPPFFDQNYPLSVLYGSIGMVVGHEIVHGFDNSGVQFNEVGFLKPWLDSPSQGEFDKMAKCVIDQYSDFDVNGNKIQGAYTQGENIADNGGVRAAYNAYKFHVAISGEDPRLPGNYKDLTHDQLFFISFAREFCTTRQYDDDMLHTDPHSPAKFRILGTLQNFPAFKSAFNCKDDESYSKQQCQVYTKVK</sequence>
<keyword evidence="4" id="KW-0479">Metal-binding</keyword>
<evidence type="ECO:0000256" key="2">
    <source>
        <dbReference type="ARBA" id="ARBA00007357"/>
    </source>
</evidence>
<feature type="region of interest" description="Disordered" evidence="8">
    <location>
        <begin position="1"/>
        <end position="43"/>
    </location>
</feature>
<accession>A0A811L9H3</accession>
<evidence type="ECO:0000256" key="7">
    <source>
        <dbReference type="ARBA" id="ARBA00023049"/>
    </source>
</evidence>
<dbReference type="InterPro" id="IPR042089">
    <property type="entry name" value="Peptidase_M13_dom_2"/>
</dbReference>
<dbReference type="GO" id="GO:0016485">
    <property type="term" value="P:protein processing"/>
    <property type="evidence" value="ECO:0007669"/>
    <property type="project" value="TreeGrafter"/>
</dbReference>
<comment type="caution">
    <text evidence="11">The sequence shown here is derived from an EMBL/GenBank/DDBJ whole genome shotgun (WGS) entry which is preliminary data.</text>
</comment>
<dbReference type="AlphaFoldDB" id="A0A811L9H3"/>
<name>A0A811L9H3_9BILA</name>
<dbReference type="EMBL" id="CAJFDH010000005">
    <property type="protein sequence ID" value="CAD5225957.1"/>
    <property type="molecule type" value="Genomic_DNA"/>
</dbReference>
<evidence type="ECO:0000256" key="8">
    <source>
        <dbReference type="SAM" id="MobiDB-lite"/>
    </source>
</evidence>
<dbReference type="EMBL" id="CAJFCW020000005">
    <property type="protein sequence ID" value="CAG9121535.1"/>
    <property type="molecule type" value="Genomic_DNA"/>
</dbReference>
<dbReference type="Gene3D" id="1.10.1380.10">
    <property type="entry name" value="Neutral endopeptidase , domain2"/>
    <property type="match status" value="2"/>
</dbReference>
<evidence type="ECO:0000313" key="12">
    <source>
        <dbReference type="Proteomes" id="UP000614601"/>
    </source>
</evidence>
<dbReference type="Gene3D" id="3.40.390.10">
    <property type="entry name" value="Collagenase (Catalytic Domain)"/>
    <property type="match status" value="2"/>
</dbReference>
<protein>
    <recommendedName>
        <fullName evidence="13">Peptidase_M13 domain-containing protein</fullName>
    </recommendedName>
</protein>
<keyword evidence="7" id="KW-0482">Metalloprotease</keyword>
<dbReference type="Proteomes" id="UP000614601">
    <property type="component" value="Unassembled WGS sequence"/>
</dbReference>
<dbReference type="GO" id="GO:0004222">
    <property type="term" value="F:metalloendopeptidase activity"/>
    <property type="evidence" value="ECO:0007669"/>
    <property type="project" value="InterPro"/>
</dbReference>
<dbReference type="InterPro" id="IPR024079">
    <property type="entry name" value="MetalloPept_cat_dom_sf"/>
</dbReference>
<reference evidence="11" key="1">
    <citation type="submission" date="2020-09" db="EMBL/GenBank/DDBJ databases">
        <authorList>
            <person name="Kikuchi T."/>
        </authorList>
    </citation>
    <scope>NUCLEOTIDE SEQUENCE</scope>
    <source>
        <strain evidence="11">SH1</strain>
    </source>
</reference>
<evidence type="ECO:0000256" key="3">
    <source>
        <dbReference type="ARBA" id="ARBA00022670"/>
    </source>
</evidence>
<evidence type="ECO:0000256" key="4">
    <source>
        <dbReference type="ARBA" id="ARBA00022723"/>
    </source>
</evidence>
<evidence type="ECO:0000313" key="11">
    <source>
        <dbReference type="EMBL" id="CAD5225957.1"/>
    </source>
</evidence>
<feature type="domain" description="Peptidase M13 N-terminal" evidence="10">
    <location>
        <begin position="80"/>
        <end position="379"/>
    </location>
</feature>
<evidence type="ECO:0000259" key="10">
    <source>
        <dbReference type="Pfam" id="PF05649"/>
    </source>
</evidence>
<dbReference type="InterPro" id="IPR008753">
    <property type="entry name" value="Peptidase_M13_N"/>
</dbReference>
<evidence type="ECO:0000256" key="6">
    <source>
        <dbReference type="ARBA" id="ARBA00022833"/>
    </source>
</evidence>
<dbReference type="CDD" id="cd08662">
    <property type="entry name" value="M13"/>
    <property type="match status" value="1"/>
</dbReference>
<keyword evidence="3" id="KW-0645">Protease</keyword>
<dbReference type="Pfam" id="PF05649">
    <property type="entry name" value="Peptidase_M13_N"/>
    <property type="match status" value="1"/>
</dbReference>
<comment type="similarity">
    <text evidence="2">Belongs to the peptidase M13 family.</text>
</comment>
<gene>
    <name evidence="11" type="ORF">BOKJ2_LOCUS11837</name>
</gene>
<proteinExistence type="inferred from homology"/>
<feature type="domain" description="Peptidase M13 C-terminal" evidence="9">
    <location>
        <begin position="582"/>
        <end position="784"/>
    </location>
</feature>
<evidence type="ECO:0000256" key="5">
    <source>
        <dbReference type="ARBA" id="ARBA00022801"/>
    </source>
</evidence>
<feature type="compositionally biased region" description="Low complexity" evidence="8">
    <location>
        <begin position="21"/>
        <end position="34"/>
    </location>
</feature>
<dbReference type="PROSITE" id="PS51885">
    <property type="entry name" value="NEPRILYSIN"/>
    <property type="match status" value="1"/>
</dbReference>
<dbReference type="SUPFAM" id="SSF55486">
    <property type="entry name" value="Metalloproteases ('zincins'), catalytic domain"/>
    <property type="match status" value="1"/>
</dbReference>
<dbReference type="Proteomes" id="UP000783686">
    <property type="component" value="Unassembled WGS sequence"/>
</dbReference>
<evidence type="ECO:0000256" key="1">
    <source>
        <dbReference type="ARBA" id="ARBA00001947"/>
    </source>
</evidence>
<dbReference type="InterPro" id="IPR000718">
    <property type="entry name" value="Peptidase_M13"/>
</dbReference>
<keyword evidence="5" id="KW-0378">Hydrolase</keyword>
<keyword evidence="12" id="KW-1185">Reference proteome</keyword>
<dbReference type="GO" id="GO:0046872">
    <property type="term" value="F:metal ion binding"/>
    <property type="evidence" value="ECO:0007669"/>
    <property type="project" value="UniProtKB-KW"/>
</dbReference>
<comment type="cofactor">
    <cofactor evidence="1">
        <name>Zn(2+)</name>
        <dbReference type="ChEBI" id="CHEBI:29105"/>
    </cofactor>
</comment>
<dbReference type="OrthoDB" id="6475849at2759"/>
<dbReference type="GO" id="GO:0005886">
    <property type="term" value="C:plasma membrane"/>
    <property type="evidence" value="ECO:0007669"/>
    <property type="project" value="TreeGrafter"/>
</dbReference>
<dbReference type="Pfam" id="PF01431">
    <property type="entry name" value="Peptidase_M13"/>
    <property type="match status" value="1"/>
</dbReference>
<dbReference type="PANTHER" id="PTHR11733:SF240">
    <property type="entry name" value="GH14155P-RELATED"/>
    <property type="match status" value="1"/>
</dbReference>
<dbReference type="InterPro" id="IPR018497">
    <property type="entry name" value="Peptidase_M13_C"/>
</dbReference>
<dbReference type="PRINTS" id="PR00786">
    <property type="entry name" value="NEPRILYSIN"/>
</dbReference>
<keyword evidence="6" id="KW-0862">Zinc</keyword>
<evidence type="ECO:0000259" key="9">
    <source>
        <dbReference type="Pfam" id="PF01431"/>
    </source>
</evidence>
<organism evidence="11 12">
    <name type="scientific">Bursaphelenchus okinawaensis</name>
    <dbReference type="NCBI Taxonomy" id="465554"/>
    <lineage>
        <taxon>Eukaryota</taxon>
        <taxon>Metazoa</taxon>
        <taxon>Ecdysozoa</taxon>
        <taxon>Nematoda</taxon>
        <taxon>Chromadorea</taxon>
        <taxon>Rhabditida</taxon>
        <taxon>Tylenchina</taxon>
        <taxon>Tylenchomorpha</taxon>
        <taxon>Aphelenchoidea</taxon>
        <taxon>Aphelenchoididae</taxon>
        <taxon>Bursaphelenchus</taxon>
    </lineage>
</organism>
<evidence type="ECO:0008006" key="13">
    <source>
        <dbReference type="Google" id="ProtNLM"/>
    </source>
</evidence>
<dbReference type="PANTHER" id="PTHR11733">
    <property type="entry name" value="ZINC METALLOPROTEASE FAMILY M13 NEPRILYSIN-RELATED"/>
    <property type="match status" value="1"/>
</dbReference>